<dbReference type="InterPro" id="IPR009057">
    <property type="entry name" value="Homeodomain-like_sf"/>
</dbReference>
<dbReference type="EMBL" id="FOTS01000001">
    <property type="protein sequence ID" value="SFL33058.1"/>
    <property type="molecule type" value="Genomic_DNA"/>
</dbReference>
<proteinExistence type="predicted"/>
<evidence type="ECO:0000313" key="2">
    <source>
        <dbReference type="Proteomes" id="UP000199520"/>
    </source>
</evidence>
<keyword evidence="2" id="KW-1185">Reference proteome</keyword>
<dbReference type="STRING" id="1123291.SAMN04490355_1001187"/>
<sequence>MKLAGHSVCDIIKTLGIKHKTQIKVWMKWYRADETHPFHQPLGKQYTYNKGIEELSEVDRLKLRIRQLEMHNEILGKLNGILENH</sequence>
<dbReference type="SUPFAM" id="SSF46689">
    <property type="entry name" value="Homeodomain-like"/>
    <property type="match status" value="1"/>
</dbReference>
<organism evidence="1 2">
    <name type="scientific">Pelosinus propionicus DSM 13327</name>
    <dbReference type="NCBI Taxonomy" id="1123291"/>
    <lineage>
        <taxon>Bacteria</taxon>
        <taxon>Bacillati</taxon>
        <taxon>Bacillota</taxon>
        <taxon>Negativicutes</taxon>
        <taxon>Selenomonadales</taxon>
        <taxon>Sporomusaceae</taxon>
        <taxon>Pelosinus</taxon>
    </lineage>
</organism>
<protein>
    <recommendedName>
        <fullName evidence="3">Transposase</fullName>
    </recommendedName>
</protein>
<evidence type="ECO:0000313" key="1">
    <source>
        <dbReference type="EMBL" id="SFL33058.1"/>
    </source>
</evidence>
<reference evidence="2" key="1">
    <citation type="submission" date="2016-10" db="EMBL/GenBank/DDBJ databases">
        <authorList>
            <person name="Varghese N."/>
            <person name="Submissions S."/>
        </authorList>
    </citation>
    <scope>NUCLEOTIDE SEQUENCE [LARGE SCALE GENOMIC DNA]</scope>
    <source>
        <strain evidence="2">DSM 13327</strain>
    </source>
</reference>
<dbReference type="Proteomes" id="UP000199520">
    <property type="component" value="Unassembled WGS sequence"/>
</dbReference>
<dbReference type="OrthoDB" id="9781005at2"/>
<dbReference type="AlphaFoldDB" id="A0A1I4GSN4"/>
<accession>A0A1I4GSN4</accession>
<evidence type="ECO:0008006" key="3">
    <source>
        <dbReference type="Google" id="ProtNLM"/>
    </source>
</evidence>
<name>A0A1I4GSN4_9FIRM</name>
<dbReference type="RefSeq" id="WP_090932023.1">
    <property type="nucleotide sequence ID" value="NZ_FOTS01000001.1"/>
</dbReference>
<gene>
    <name evidence="1" type="ORF">SAMN04490355_1001187</name>
</gene>